<gene>
    <name evidence="7" type="ORF">ACFOM8_17365</name>
</gene>
<comment type="similarity">
    <text evidence="1">Belongs to the ABC transporter superfamily.</text>
</comment>
<evidence type="ECO:0000313" key="8">
    <source>
        <dbReference type="Proteomes" id="UP001595539"/>
    </source>
</evidence>
<dbReference type="GO" id="GO:0005524">
    <property type="term" value="F:ATP binding"/>
    <property type="evidence" value="ECO:0007669"/>
    <property type="project" value="UniProtKB-KW"/>
</dbReference>
<sequence>MISTRDLTKVFGSFTALSGISLDIMESEVVCIIGPSGSGKSTLLRCISFLEEYTSGEVEIEGRLLGYRRTPAGMVRETERNIDDVRRNVGMVFQHFNLWPHMSVLDNVTLGPRLTKRVPAATAEQAGRCALAKVGLEGFANRYPSQLSGGQQQRVGIARALAMEPHVILFDEPTSALDPQLVGEVLDTMKALAGEGITMVVVTHEMGFAAQVADRVVFMDGGQVIEQGPPSSLFGNPRSARLREFLETWKSRNMLFQSDEPQAGASSSASLPSGEHQP</sequence>
<evidence type="ECO:0000259" key="6">
    <source>
        <dbReference type="PROSITE" id="PS50893"/>
    </source>
</evidence>
<dbReference type="CDD" id="cd03262">
    <property type="entry name" value="ABC_HisP_GlnQ"/>
    <property type="match status" value="1"/>
</dbReference>
<dbReference type="InterPro" id="IPR003593">
    <property type="entry name" value="AAA+_ATPase"/>
</dbReference>
<dbReference type="PROSITE" id="PS50893">
    <property type="entry name" value="ABC_TRANSPORTER_2"/>
    <property type="match status" value="1"/>
</dbReference>
<dbReference type="PANTHER" id="PTHR43166:SF4">
    <property type="entry name" value="PHOSPHONATES IMPORT ATP-BINDING PROTEIN PHNC"/>
    <property type="match status" value="1"/>
</dbReference>
<protein>
    <submittedName>
        <fullName evidence="7">Amino acid ABC transporter ATP-binding protein</fullName>
    </submittedName>
</protein>
<keyword evidence="8" id="KW-1185">Reference proteome</keyword>
<evidence type="ECO:0000256" key="5">
    <source>
        <dbReference type="SAM" id="MobiDB-lite"/>
    </source>
</evidence>
<dbReference type="RefSeq" id="WP_377763432.1">
    <property type="nucleotide sequence ID" value="NZ_JBHRXY010000022.1"/>
</dbReference>
<dbReference type="SMART" id="SM00382">
    <property type="entry name" value="AAA"/>
    <property type="match status" value="1"/>
</dbReference>
<proteinExistence type="inferred from homology"/>
<dbReference type="PROSITE" id="PS00211">
    <property type="entry name" value="ABC_TRANSPORTER_1"/>
    <property type="match status" value="1"/>
</dbReference>
<evidence type="ECO:0000256" key="4">
    <source>
        <dbReference type="ARBA" id="ARBA00022840"/>
    </source>
</evidence>
<accession>A0ABV7U811</accession>
<dbReference type="InterPro" id="IPR050086">
    <property type="entry name" value="MetN_ABC_transporter-like"/>
</dbReference>
<keyword evidence="4 7" id="KW-0067">ATP-binding</keyword>
<dbReference type="PIRSF" id="PIRSF039085">
    <property type="entry name" value="ABC_ATPase_HisP"/>
    <property type="match status" value="1"/>
</dbReference>
<evidence type="ECO:0000256" key="3">
    <source>
        <dbReference type="ARBA" id="ARBA00022741"/>
    </source>
</evidence>
<feature type="domain" description="ABC transporter" evidence="6">
    <location>
        <begin position="2"/>
        <end position="246"/>
    </location>
</feature>
<evidence type="ECO:0000256" key="1">
    <source>
        <dbReference type="ARBA" id="ARBA00005417"/>
    </source>
</evidence>
<dbReference type="InterPro" id="IPR017871">
    <property type="entry name" value="ABC_transporter-like_CS"/>
</dbReference>
<dbReference type="Gene3D" id="3.40.50.300">
    <property type="entry name" value="P-loop containing nucleotide triphosphate hydrolases"/>
    <property type="match status" value="1"/>
</dbReference>
<dbReference type="SUPFAM" id="SSF52540">
    <property type="entry name" value="P-loop containing nucleoside triphosphate hydrolases"/>
    <property type="match status" value="1"/>
</dbReference>
<evidence type="ECO:0000313" key="7">
    <source>
        <dbReference type="EMBL" id="MFC3631209.1"/>
    </source>
</evidence>
<dbReference type="InterPro" id="IPR003439">
    <property type="entry name" value="ABC_transporter-like_ATP-bd"/>
</dbReference>
<organism evidence="7 8">
    <name type="scientific">Paracoccus angustae</name>
    <dbReference type="NCBI Taxonomy" id="1671480"/>
    <lineage>
        <taxon>Bacteria</taxon>
        <taxon>Pseudomonadati</taxon>
        <taxon>Pseudomonadota</taxon>
        <taxon>Alphaproteobacteria</taxon>
        <taxon>Rhodobacterales</taxon>
        <taxon>Paracoccaceae</taxon>
        <taxon>Paracoccus</taxon>
    </lineage>
</organism>
<dbReference type="Pfam" id="PF00005">
    <property type="entry name" value="ABC_tran"/>
    <property type="match status" value="1"/>
</dbReference>
<name>A0ABV7U811_9RHOB</name>
<dbReference type="PANTHER" id="PTHR43166">
    <property type="entry name" value="AMINO ACID IMPORT ATP-BINDING PROTEIN"/>
    <property type="match status" value="1"/>
</dbReference>
<reference evidence="8" key="1">
    <citation type="journal article" date="2019" name="Int. J. Syst. Evol. Microbiol.">
        <title>The Global Catalogue of Microorganisms (GCM) 10K type strain sequencing project: providing services to taxonomists for standard genome sequencing and annotation.</title>
        <authorList>
            <consortium name="The Broad Institute Genomics Platform"/>
            <consortium name="The Broad Institute Genome Sequencing Center for Infectious Disease"/>
            <person name="Wu L."/>
            <person name="Ma J."/>
        </authorList>
    </citation>
    <scope>NUCLEOTIDE SEQUENCE [LARGE SCALE GENOMIC DNA]</scope>
    <source>
        <strain evidence="8">KCTC 42473</strain>
    </source>
</reference>
<evidence type="ECO:0000256" key="2">
    <source>
        <dbReference type="ARBA" id="ARBA00022448"/>
    </source>
</evidence>
<feature type="region of interest" description="Disordered" evidence="5">
    <location>
        <begin position="256"/>
        <end position="278"/>
    </location>
</feature>
<keyword evidence="2" id="KW-0813">Transport</keyword>
<dbReference type="EMBL" id="JBHRXY010000022">
    <property type="protein sequence ID" value="MFC3631209.1"/>
    <property type="molecule type" value="Genomic_DNA"/>
</dbReference>
<dbReference type="InterPro" id="IPR030679">
    <property type="entry name" value="ABC_ATPase_HisP-typ"/>
</dbReference>
<dbReference type="Proteomes" id="UP001595539">
    <property type="component" value="Unassembled WGS sequence"/>
</dbReference>
<comment type="caution">
    <text evidence="7">The sequence shown here is derived from an EMBL/GenBank/DDBJ whole genome shotgun (WGS) entry which is preliminary data.</text>
</comment>
<keyword evidence="3" id="KW-0547">Nucleotide-binding</keyword>
<dbReference type="InterPro" id="IPR027417">
    <property type="entry name" value="P-loop_NTPase"/>
</dbReference>